<evidence type="ECO:0000313" key="2">
    <source>
        <dbReference type="Proteomes" id="UP000507470"/>
    </source>
</evidence>
<gene>
    <name evidence="1" type="ORF">MCOR_5407</name>
</gene>
<proteinExistence type="predicted"/>
<organism evidence="1 2">
    <name type="scientific">Mytilus coruscus</name>
    <name type="common">Sea mussel</name>
    <dbReference type="NCBI Taxonomy" id="42192"/>
    <lineage>
        <taxon>Eukaryota</taxon>
        <taxon>Metazoa</taxon>
        <taxon>Spiralia</taxon>
        <taxon>Lophotrochozoa</taxon>
        <taxon>Mollusca</taxon>
        <taxon>Bivalvia</taxon>
        <taxon>Autobranchia</taxon>
        <taxon>Pteriomorphia</taxon>
        <taxon>Mytilida</taxon>
        <taxon>Mytiloidea</taxon>
        <taxon>Mytilidae</taxon>
        <taxon>Mytilinae</taxon>
        <taxon>Mytilus</taxon>
    </lineage>
</organism>
<dbReference type="EMBL" id="CACVKT020000966">
    <property type="protein sequence ID" value="CAC5364315.1"/>
    <property type="molecule type" value="Genomic_DNA"/>
</dbReference>
<dbReference type="AlphaFoldDB" id="A0A6J8AAK4"/>
<accession>A0A6J8AAK4</accession>
<name>A0A6J8AAK4_MYTCO</name>
<dbReference type="Proteomes" id="UP000507470">
    <property type="component" value="Unassembled WGS sequence"/>
</dbReference>
<protein>
    <submittedName>
        <fullName evidence="1">Uncharacterized protein</fullName>
    </submittedName>
</protein>
<keyword evidence="2" id="KW-1185">Reference proteome</keyword>
<sequence length="160" mass="18213">MNTIYDNISGDDSQVYITSGSFGEGLDMRGSDTDVMIVSKHNEIYDTLTPFVFNPTKTYFSLMTEDTKPGFAMLRLIYSSPNSAILQYCEHFRRDNYLSNALLKSFFLKDNSYFELHGPCISDKGGLTDLAPCLHCKSWVTPAFRWTMRSNNSWPNGDIK</sequence>
<reference evidence="1 2" key="1">
    <citation type="submission" date="2020-06" db="EMBL/GenBank/DDBJ databases">
        <authorList>
            <person name="Li R."/>
            <person name="Bekaert M."/>
        </authorList>
    </citation>
    <scope>NUCLEOTIDE SEQUENCE [LARGE SCALE GENOMIC DNA]</scope>
    <source>
        <strain evidence="2">wild</strain>
    </source>
</reference>
<evidence type="ECO:0000313" key="1">
    <source>
        <dbReference type="EMBL" id="CAC5364315.1"/>
    </source>
</evidence>